<accession>A0A174NSE8</accession>
<dbReference type="EMBL" id="CZAI01000005">
    <property type="protein sequence ID" value="CUP49568.1"/>
    <property type="molecule type" value="Genomic_DNA"/>
</dbReference>
<organism evidence="1 2">
    <name type="scientific">Bacteroides caccae</name>
    <dbReference type="NCBI Taxonomy" id="47678"/>
    <lineage>
        <taxon>Bacteria</taxon>
        <taxon>Pseudomonadati</taxon>
        <taxon>Bacteroidota</taxon>
        <taxon>Bacteroidia</taxon>
        <taxon>Bacteroidales</taxon>
        <taxon>Bacteroidaceae</taxon>
        <taxon>Bacteroides</taxon>
    </lineage>
</organism>
<reference evidence="1 2" key="1">
    <citation type="submission" date="2015-09" db="EMBL/GenBank/DDBJ databases">
        <authorList>
            <consortium name="Pathogen Informatics"/>
        </authorList>
    </citation>
    <scope>NUCLEOTIDE SEQUENCE [LARGE SCALE GENOMIC DNA]</scope>
    <source>
        <strain evidence="1 2">2789STDY5834880</strain>
    </source>
</reference>
<name>A0A174NSE8_9BACE</name>
<sequence length="86" mass="10345">MNKENLREEENNVEEIIWKNAIKEQFGDNVYTSREIKNILQKKGITREEIKKFFLSRYTLEEVENIMNNLYSEGDNCQFSPLVFCF</sequence>
<dbReference type="Proteomes" id="UP000095657">
    <property type="component" value="Unassembled WGS sequence"/>
</dbReference>
<dbReference type="AlphaFoldDB" id="A0A174NSE8"/>
<gene>
    <name evidence="1" type="ORF">ERS852494_02371</name>
</gene>
<proteinExistence type="predicted"/>
<evidence type="ECO:0000313" key="2">
    <source>
        <dbReference type="Proteomes" id="UP000095657"/>
    </source>
</evidence>
<dbReference type="RefSeq" id="WP_055172152.1">
    <property type="nucleotide sequence ID" value="NZ_CZAI01000005.1"/>
</dbReference>
<protein>
    <submittedName>
        <fullName evidence="1">Uncharacterized protein</fullName>
    </submittedName>
</protein>
<evidence type="ECO:0000313" key="1">
    <source>
        <dbReference type="EMBL" id="CUP49568.1"/>
    </source>
</evidence>